<dbReference type="STRING" id="1797579.A2996_03155"/>
<keyword evidence="1" id="KW-0812">Transmembrane</keyword>
<comment type="caution">
    <text evidence="2">The sequence shown here is derived from an EMBL/GenBank/DDBJ whole genome shotgun (WGS) entry which is preliminary data.</text>
</comment>
<organism evidence="2 3">
    <name type="scientific">Candidatus Campbellbacteria bacterium RIFCSPLOWO2_01_FULL_34_15</name>
    <dbReference type="NCBI Taxonomy" id="1797579"/>
    <lineage>
        <taxon>Bacteria</taxon>
        <taxon>Candidatus Campbelliibacteriota</taxon>
    </lineage>
</organism>
<gene>
    <name evidence="2" type="ORF">A2996_03155</name>
</gene>
<dbReference type="EMBL" id="MFAB01000027">
    <property type="protein sequence ID" value="OGD68432.1"/>
    <property type="molecule type" value="Genomic_DNA"/>
</dbReference>
<dbReference type="Proteomes" id="UP000176865">
    <property type="component" value="Unassembled WGS sequence"/>
</dbReference>
<dbReference type="Pfam" id="PF18895">
    <property type="entry name" value="T4SS_pilin"/>
    <property type="match status" value="1"/>
</dbReference>
<reference evidence="2 3" key="1">
    <citation type="journal article" date="2016" name="Nat. Commun.">
        <title>Thousands of microbial genomes shed light on interconnected biogeochemical processes in an aquifer system.</title>
        <authorList>
            <person name="Anantharaman K."/>
            <person name="Brown C.T."/>
            <person name="Hug L.A."/>
            <person name="Sharon I."/>
            <person name="Castelle C.J."/>
            <person name="Probst A.J."/>
            <person name="Thomas B.C."/>
            <person name="Singh A."/>
            <person name="Wilkins M.J."/>
            <person name="Karaoz U."/>
            <person name="Brodie E.L."/>
            <person name="Williams K.H."/>
            <person name="Hubbard S.S."/>
            <person name="Banfield J.F."/>
        </authorList>
    </citation>
    <scope>NUCLEOTIDE SEQUENCE [LARGE SCALE GENOMIC DNA]</scope>
</reference>
<evidence type="ECO:0000256" key="1">
    <source>
        <dbReference type="SAM" id="Phobius"/>
    </source>
</evidence>
<dbReference type="AlphaFoldDB" id="A0A1F5EM07"/>
<feature type="transmembrane region" description="Helical" evidence="1">
    <location>
        <begin position="97"/>
        <end position="117"/>
    </location>
</feature>
<accession>A0A1F5EM07</accession>
<proteinExistence type="predicted"/>
<evidence type="ECO:0000313" key="3">
    <source>
        <dbReference type="Proteomes" id="UP000176865"/>
    </source>
</evidence>
<keyword evidence="1" id="KW-1133">Transmembrane helix</keyword>
<protein>
    <submittedName>
        <fullName evidence="2">Uncharacterized protein</fullName>
    </submittedName>
</protein>
<keyword evidence="1" id="KW-0472">Membrane</keyword>
<name>A0A1F5EM07_9BACT</name>
<feature type="transmembrane region" description="Helical" evidence="1">
    <location>
        <begin position="12"/>
        <end position="31"/>
    </location>
</feature>
<evidence type="ECO:0000313" key="2">
    <source>
        <dbReference type="EMBL" id="OGD68432.1"/>
    </source>
</evidence>
<feature type="transmembrane region" description="Helical" evidence="1">
    <location>
        <begin position="51"/>
        <end position="76"/>
    </location>
</feature>
<dbReference type="InterPro" id="IPR043993">
    <property type="entry name" value="T4SS_pilin"/>
</dbReference>
<sequence>MINFLKNKKIQIVSSAAFLFFVSFSISFSAVEYKMLEKLPYINPDGKAVDLTTYLSGAFRLAFGVAILLAVFQLSFAGFKYLTEESFTGKTNAKSKINNAIFGLVLIFVSYLLLNFINPDLVNIKFEIPKVGKSSGS</sequence>